<reference evidence="2 3" key="2">
    <citation type="journal article" date="2008" name="Nature">
        <title>The Phaeodactylum genome reveals the evolutionary history of diatom genomes.</title>
        <authorList>
            <person name="Bowler C."/>
            <person name="Allen A.E."/>
            <person name="Badger J.H."/>
            <person name="Grimwood J."/>
            <person name="Jabbari K."/>
            <person name="Kuo A."/>
            <person name="Maheswari U."/>
            <person name="Martens C."/>
            <person name="Maumus F."/>
            <person name="Otillar R.P."/>
            <person name="Rayko E."/>
            <person name="Salamov A."/>
            <person name="Vandepoele K."/>
            <person name="Beszteri B."/>
            <person name="Gruber A."/>
            <person name="Heijde M."/>
            <person name="Katinka M."/>
            <person name="Mock T."/>
            <person name="Valentin K."/>
            <person name="Verret F."/>
            <person name="Berges J.A."/>
            <person name="Brownlee C."/>
            <person name="Cadoret J.P."/>
            <person name="Chiovitti A."/>
            <person name="Choi C.J."/>
            <person name="Coesel S."/>
            <person name="De Martino A."/>
            <person name="Detter J.C."/>
            <person name="Durkin C."/>
            <person name="Falciatore A."/>
            <person name="Fournet J."/>
            <person name="Haruta M."/>
            <person name="Huysman M.J."/>
            <person name="Jenkins B.D."/>
            <person name="Jiroutova K."/>
            <person name="Jorgensen R.E."/>
            <person name="Joubert Y."/>
            <person name="Kaplan A."/>
            <person name="Kroger N."/>
            <person name="Kroth P.G."/>
            <person name="La Roche J."/>
            <person name="Lindquist E."/>
            <person name="Lommer M."/>
            <person name="Martin-Jezequel V."/>
            <person name="Lopez P.J."/>
            <person name="Lucas S."/>
            <person name="Mangogna M."/>
            <person name="McGinnis K."/>
            <person name="Medlin L.K."/>
            <person name="Montsant A."/>
            <person name="Oudot-Le Secq M.P."/>
            <person name="Napoli C."/>
            <person name="Obornik M."/>
            <person name="Parker M.S."/>
            <person name="Petit J.L."/>
            <person name="Porcel B.M."/>
            <person name="Poulsen N."/>
            <person name="Robison M."/>
            <person name="Rychlewski L."/>
            <person name="Rynearson T.A."/>
            <person name="Schmutz J."/>
            <person name="Shapiro H."/>
            <person name="Siaut M."/>
            <person name="Stanley M."/>
            <person name="Sussman M.R."/>
            <person name="Taylor A.R."/>
            <person name="Vardi A."/>
            <person name="von Dassow P."/>
            <person name="Vyverman W."/>
            <person name="Willis A."/>
            <person name="Wyrwicz L.S."/>
            <person name="Rokhsar D.S."/>
            <person name="Weissenbach J."/>
            <person name="Armbrust E.V."/>
            <person name="Green B.R."/>
            <person name="Van de Peer Y."/>
            <person name="Grigoriev I.V."/>
        </authorList>
    </citation>
    <scope>NUCLEOTIDE SEQUENCE [LARGE SCALE GENOMIC DNA]</scope>
    <source>
        <strain evidence="2 3">CCMP1335</strain>
    </source>
</reference>
<dbReference type="GO" id="GO:0005739">
    <property type="term" value="C:mitochondrion"/>
    <property type="evidence" value="ECO:0007669"/>
    <property type="project" value="InterPro"/>
</dbReference>
<dbReference type="eggNOG" id="ENOG502SX5W">
    <property type="taxonomic scope" value="Eukaryota"/>
</dbReference>
<feature type="region of interest" description="Disordered" evidence="1">
    <location>
        <begin position="91"/>
        <end position="142"/>
    </location>
</feature>
<feature type="region of interest" description="Disordered" evidence="1">
    <location>
        <begin position="63"/>
        <end position="82"/>
    </location>
</feature>
<sequence length="142" mass="16224">MVLGRAGMKLEAQKFALYLLIPITASIVYNEPSVQQWSADYFQFMKYPSNPKTNLKQEFEELRKQREEDAKEEERRKKGREEYLMQLKKLNVARGGGGGSENGTVDDATTTQRRGWFGWPDRWRRGKDSSSSSAGGDGEKLP</sequence>
<dbReference type="HOGENOM" id="CLU_2066031_0_0_1"/>
<dbReference type="Proteomes" id="UP000001449">
    <property type="component" value="Chromosome 4"/>
</dbReference>
<dbReference type="PaxDb" id="35128-Thaps22378"/>
<organism evidence="2 3">
    <name type="scientific">Thalassiosira pseudonana</name>
    <name type="common">Marine diatom</name>
    <name type="synonym">Cyclotella nana</name>
    <dbReference type="NCBI Taxonomy" id="35128"/>
    <lineage>
        <taxon>Eukaryota</taxon>
        <taxon>Sar</taxon>
        <taxon>Stramenopiles</taxon>
        <taxon>Ochrophyta</taxon>
        <taxon>Bacillariophyta</taxon>
        <taxon>Coscinodiscophyceae</taxon>
        <taxon>Thalassiosirophycidae</taxon>
        <taxon>Thalassiosirales</taxon>
        <taxon>Thalassiosiraceae</taxon>
        <taxon>Thalassiosira</taxon>
    </lineage>
</organism>
<dbReference type="EMBL" id="CM000641">
    <property type="protein sequence ID" value="EED93434.1"/>
    <property type="molecule type" value="Genomic_DNA"/>
</dbReference>
<evidence type="ECO:0000313" key="2">
    <source>
        <dbReference type="EMBL" id="EED93434.1"/>
    </source>
</evidence>
<keyword evidence="3" id="KW-1185">Reference proteome</keyword>
<evidence type="ECO:0000313" key="3">
    <source>
        <dbReference type="Proteomes" id="UP000001449"/>
    </source>
</evidence>
<gene>
    <name evidence="2" type="ORF">THAPSDRAFT_22378</name>
</gene>
<dbReference type="RefSeq" id="XP_002289897.1">
    <property type="nucleotide sequence ID" value="XM_002289861.1"/>
</dbReference>
<dbReference type="GeneID" id="7443721"/>
<evidence type="ECO:0000256" key="1">
    <source>
        <dbReference type="SAM" id="MobiDB-lite"/>
    </source>
</evidence>
<name>B8BZZ8_THAPS</name>
<dbReference type="Pfam" id="PF09803">
    <property type="entry name" value="Pet100"/>
    <property type="match status" value="1"/>
</dbReference>
<reference evidence="2 3" key="1">
    <citation type="journal article" date="2004" name="Science">
        <title>The genome of the diatom Thalassiosira pseudonana: ecology, evolution, and metabolism.</title>
        <authorList>
            <person name="Armbrust E.V."/>
            <person name="Berges J.A."/>
            <person name="Bowler C."/>
            <person name="Green B.R."/>
            <person name="Martinez D."/>
            <person name="Putnam N.H."/>
            <person name="Zhou S."/>
            <person name="Allen A.E."/>
            <person name="Apt K.E."/>
            <person name="Bechner M."/>
            <person name="Brzezinski M.A."/>
            <person name="Chaal B.K."/>
            <person name="Chiovitti A."/>
            <person name="Davis A.K."/>
            <person name="Demarest M.S."/>
            <person name="Detter J.C."/>
            <person name="Glavina T."/>
            <person name="Goodstein D."/>
            <person name="Hadi M.Z."/>
            <person name="Hellsten U."/>
            <person name="Hildebrand M."/>
            <person name="Jenkins B.D."/>
            <person name="Jurka J."/>
            <person name="Kapitonov V.V."/>
            <person name="Kroger N."/>
            <person name="Lau W.W."/>
            <person name="Lane T.W."/>
            <person name="Larimer F.W."/>
            <person name="Lippmeier J.C."/>
            <person name="Lucas S."/>
            <person name="Medina M."/>
            <person name="Montsant A."/>
            <person name="Obornik M."/>
            <person name="Parker M.S."/>
            <person name="Palenik B."/>
            <person name="Pazour G.J."/>
            <person name="Richardson P.M."/>
            <person name="Rynearson T.A."/>
            <person name="Saito M.A."/>
            <person name="Schwartz D.C."/>
            <person name="Thamatrakoln K."/>
            <person name="Valentin K."/>
            <person name="Vardi A."/>
            <person name="Wilkerson F.P."/>
            <person name="Rokhsar D.S."/>
        </authorList>
    </citation>
    <scope>NUCLEOTIDE SEQUENCE [LARGE SCALE GENOMIC DNA]</scope>
    <source>
        <strain evidence="2 3">CCMP1335</strain>
    </source>
</reference>
<accession>B8BZZ8</accession>
<proteinExistence type="predicted"/>
<dbReference type="AlphaFoldDB" id="B8BZZ8"/>
<dbReference type="GO" id="GO:0033617">
    <property type="term" value="P:mitochondrial respiratory chain complex IV assembly"/>
    <property type="evidence" value="ECO:0007669"/>
    <property type="project" value="InterPro"/>
</dbReference>
<protein>
    <submittedName>
        <fullName evidence="2">Uncharacterized protein</fullName>
    </submittedName>
</protein>
<dbReference type="KEGG" id="tps:THAPSDRAFT_22378"/>
<dbReference type="OMA" id="ADYFQFM"/>
<dbReference type="InParanoid" id="B8BZZ8"/>
<dbReference type="InterPro" id="IPR018625">
    <property type="entry name" value="Pet100"/>
</dbReference>